<comment type="caution">
    <text evidence="2">The sequence shown here is derived from an EMBL/GenBank/DDBJ whole genome shotgun (WGS) entry which is preliminary data.</text>
</comment>
<reference evidence="2 3" key="1">
    <citation type="submission" date="2017-12" db="EMBL/GenBank/DDBJ databases">
        <title>Taxonomic description and draft genome of Pradoshia cofamensis Gen. nov., sp. nov., a thermotolerant bacillale isolated from anterior gut of earthworm Eisenia fetida.</title>
        <authorList>
            <person name="Saha T."/>
            <person name="Chakraborty R."/>
        </authorList>
    </citation>
    <scope>NUCLEOTIDE SEQUENCE [LARGE SCALE GENOMIC DNA]</scope>
    <source>
        <strain evidence="2 3">EAG3</strain>
    </source>
</reference>
<keyword evidence="3" id="KW-1185">Reference proteome</keyword>
<dbReference type="EMBL" id="PKOZ01000012">
    <property type="protein sequence ID" value="PQD94264.1"/>
    <property type="molecule type" value="Genomic_DNA"/>
</dbReference>
<evidence type="ECO:0000256" key="1">
    <source>
        <dbReference type="SAM" id="MobiDB-lite"/>
    </source>
</evidence>
<evidence type="ECO:0008006" key="4">
    <source>
        <dbReference type="Google" id="ProtNLM"/>
    </source>
</evidence>
<evidence type="ECO:0000313" key="2">
    <source>
        <dbReference type="EMBL" id="PQD94264.1"/>
    </source>
</evidence>
<evidence type="ECO:0000313" key="3">
    <source>
        <dbReference type="Proteomes" id="UP000239663"/>
    </source>
</evidence>
<protein>
    <recommendedName>
        <fullName evidence="4">Multidrug ABC transporter ATPase</fullName>
    </recommendedName>
</protein>
<feature type="region of interest" description="Disordered" evidence="1">
    <location>
        <begin position="1"/>
        <end position="23"/>
    </location>
</feature>
<feature type="compositionally biased region" description="Basic and acidic residues" evidence="1">
    <location>
        <begin position="1"/>
        <end position="15"/>
    </location>
</feature>
<sequence length="64" mass="7261">MKKTEKAETIAEGRAENGQMAPDLKGMKELGKQMENLRTNEELANDYGKSPDPIQHEEEELDDK</sequence>
<dbReference type="RefSeq" id="WP_104850431.1">
    <property type="nucleotide sequence ID" value="NZ_PKOZ01000012.1"/>
</dbReference>
<proteinExistence type="predicted"/>
<gene>
    <name evidence="2" type="ORF">CYL18_15455</name>
</gene>
<name>A0A2S7MWV9_9BACI</name>
<feature type="region of interest" description="Disordered" evidence="1">
    <location>
        <begin position="36"/>
        <end position="64"/>
    </location>
</feature>
<dbReference type="Proteomes" id="UP000239663">
    <property type="component" value="Unassembled WGS sequence"/>
</dbReference>
<dbReference type="OrthoDB" id="2454928at2"/>
<accession>A0A2S7MWV9</accession>
<dbReference type="AlphaFoldDB" id="A0A2S7MWV9"/>
<organism evidence="2 3">
    <name type="scientific">Pradoshia eiseniae</name>
    <dbReference type="NCBI Taxonomy" id="2064768"/>
    <lineage>
        <taxon>Bacteria</taxon>
        <taxon>Bacillati</taxon>
        <taxon>Bacillota</taxon>
        <taxon>Bacilli</taxon>
        <taxon>Bacillales</taxon>
        <taxon>Bacillaceae</taxon>
        <taxon>Pradoshia</taxon>
    </lineage>
</organism>